<dbReference type="EMBL" id="JANBPK010000745">
    <property type="protein sequence ID" value="KAJ2933370.1"/>
    <property type="molecule type" value="Genomic_DNA"/>
</dbReference>
<dbReference type="PANTHER" id="PTHR45856:SF24">
    <property type="entry name" value="FUNGAL LIPASE-LIKE DOMAIN-CONTAINING PROTEIN"/>
    <property type="match status" value="1"/>
</dbReference>
<dbReference type="CDD" id="cd00519">
    <property type="entry name" value="Lipase_3"/>
    <property type="match status" value="1"/>
</dbReference>
<feature type="compositionally biased region" description="Low complexity" evidence="5">
    <location>
        <begin position="17"/>
        <end position="31"/>
    </location>
</feature>
<gene>
    <name evidence="7" type="ORF">H1R20_g3720</name>
</gene>
<feature type="compositionally biased region" description="Polar residues" evidence="5">
    <location>
        <begin position="442"/>
        <end position="454"/>
    </location>
</feature>
<feature type="region of interest" description="Disordered" evidence="5">
    <location>
        <begin position="1"/>
        <end position="62"/>
    </location>
</feature>
<proteinExistence type="inferred from homology"/>
<accession>A0A9W8JM74</accession>
<dbReference type="Proteomes" id="UP001140091">
    <property type="component" value="Unassembled WGS sequence"/>
</dbReference>
<dbReference type="InterPro" id="IPR029058">
    <property type="entry name" value="AB_hydrolase_fold"/>
</dbReference>
<dbReference type="InterPro" id="IPR002921">
    <property type="entry name" value="Fungal_lipase-type"/>
</dbReference>
<reference evidence="7" key="1">
    <citation type="submission" date="2022-06" db="EMBL/GenBank/DDBJ databases">
        <title>Genome Sequence of Candolleomyces eurysporus.</title>
        <authorList>
            <person name="Buettner E."/>
        </authorList>
    </citation>
    <scope>NUCLEOTIDE SEQUENCE</scope>
    <source>
        <strain evidence="7">VTCC 930004</strain>
    </source>
</reference>
<dbReference type="InterPro" id="IPR051218">
    <property type="entry name" value="Sec_MonoDiacylglyc_Lipase"/>
</dbReference>
<comment type="catalytic activity">
    <reaction evidence="3">
        <text>a diacylglycerol + H2O = a monoacylglycerol + a fatty acid + H(+)</text>
        <dbReference type="Rhea" id="RHEA:32731"/>
        <dbReference type="ChEBI" id="CHEBI:15377"/>
        <dbReference type="ChEBI" id="CHEBI:15378"/>
        <dbReference type="ChEBI" id="CHEBI:17408"/>
        <dbReference type="ChEBI" id="CHEBI:18035"/>
        <dbReference type="ChEBI" id="CHEBI:28868"/>
    </reaction>
</comment>
<organism evidence="7 8">
    <name type="scientific">Candolleomyces eurysporus</name>
    <dbReference type="NCBI Taxonomy" id="2828524"/>
    <lineage>
        <taxon>Eukaryota</taxon>
        <taxon>Fungi</taxon>
        <taxon>Dikarya</taxon>
        <taxon>Basidiomycota</taxon>
        <taxon>Agaricomycotina</taxon>
        <taxon>Agaricomycetes</taxon>
        <taxon>Agaricomycetidae</taxon>
        <taxon>Agaricales</taxon>
        <taxon>Agaricineae</taxon>
        <taxon>Psathyrellaceae</taxon>
        <taxon>Candolleomyces</taxon>
    </lineage>
</organism>
<feature type="compositionally biased region" description="Polar residues" evidence="5">
    <location>
        <begin position="45"/>
        <end position="59"/>
    </location>
</feature>
<comment type="catalytic activity">
    <reaction evidence="4">
        <text>a monoacylglycerol + H2O = glycerol + a fatty acid + H(+)</text>
        <dbReference type="Rhea" id="RHEA:15245"/>
        <dbReference type="ChEBI" id="CHEBI:15377"/>
        <dbReference type="ChEBI" id="CHEBI:15378"/>
        <dbReference type="ChEBI" id="CHEBI:17408"/>
        <dbReference type="ChEBI" id="CHEBI:17754"/>
        <dbReference type="ChEBI" id="CHEBI:28868"/>
    </reaction>
</comment>
<evidence type="ECO:0000256" key="3">
    <source>
        <dbReference type="ARBA" id="ARBA00047591"/>
    </source>
</evidence>
<dbReference type="GO" id="GO:0006629">
    <property type="term" value="P:lipid metabolic process"/>
    <property type="evidence" value="ECO:0007669"/>
    <property type="project" value="InterPro"/>
</dbReference>
<evidence type="ECO:0000256" key="1">
    <source>
        <dbReference type="ARBA" id="ARBA00023157"/>
    </source>
</evidence>
<comment type="similarity">
    <text evidence="2">Belongs to the AB hydrolase superfamily. Lipase family. Class 3 subfamily.</text>
</comment>
<dbReference type="Pfam" id="PF01764">
    <property type="entry name" value="Lipase_3"/>
    <property type="match status" value="1"/>
</dbReference>
<protein>
    <recommendedName>
        <fullName evidence="6">Fungal lipase-type domain-containing protein</fullName>
    </recommendedName>
</protein>
<feature type="compositionally biased region" description="Basic and acidic residues" evidence="5">
    <location>
        <begin position="1"/>
        <end position="16"/>
    </location>
</feature>
<dbReference type="PANTHER" id="PTHR45856">
    <property type="entry name" value="ALPHA/BETA-HYDROLASES SUPERFAMILY PROTEIN"/>
    <property type="match status" value="1"/>
</dbReference>
<evidence type="ECO:0000313" key="7">
    <source>
        <dbReference type="EMBL" id="KAJ2933370.1"/>
    </source>
</evidence>
<feature type="region of interest" description="Disordered" evidence="5">
    <location>
        <begin position="485"/>
        <end position="510"/>
    </location>
</feature>
<evidence type="ECO:0000313" key="8">
    <source>
        <dbReference type="Proteomes" id="UP001140091"/>
    </source>
</evidence>
<feature type="domain" description="Fungal lipase-type" evidence="6">
    <location>
        <begin position="263"/>
        <end position="392"/>
    </location>
</feature>
<dbReference type="SUPFAM" id="SSF53474">
    <property type="entry name" value="alpha/beta-Hydrolases"/>
    <property type="match status" value="1"/>
</dbReference>
<dbReference type="Gene3D" id="3.40.50.1820">
    <property type="entry name" value="alpha/beta hydrolase"/>
    <property type="match status" value="1"/>
</dbReference>
<evidence type="ECO:0000256" key="2">
    <source>
        <dbReference type="ARBA" id="ARBA00043996"/>
    </source>
</evidence>
<dbReference type="OrthoDB" id="426718at2759"/>
<keyword evidence="1" id="KW-1015">Disulfide bond</keyword>
<comment type="caution">
    <text evidence="7">The sequence shown here is derived from an EMBL/GenBank/DDBJ whole genome shotgun (WGS) entry which is preliminary data.</text>
</comment>
<evidence type="ECO:0000256" key="5">
    <source>
        <dbReference type="SAM" id="MobiDB-lite"/>
    </source>
</evidence>
<sequence length="554" mass="59642">MTQKVKNGDSKDKEAEPPAAEASNTAPAVSAGQAVAEVSQEDRQATGSRSAPEAGTTTRGLDLTTSLKAATSSSKLTDSERTMYASERLDNFRWLSKVAGRYAECPALTEKELVEEEVAKEIAETGQFAELVYSTVEVKSLFENHATLKDEKILLDYPVLGECDWVEKIFGAKMDLTAFVVFRRTTKQLVVSISGSSNLKHAIQNLRAVRMAWRPGSTVGRVDGNVNPPVDEESEVVEPVAAPAPPVEGETTIPAAGAEKDGDSLGGVHTGFFTLYKDVKEGLQGAIRKGIKDHAPEELVLTGHSMGGSVAYLLCMDLLSSVDGKTKDVTQTGIALPRKLCLTTFGAPRTGNAALVSHFHKLVNDWEKNEKAVVREYSVKAFNDGVPAVPPRALGYAHFCDRPLYAFRRKLYRVPEGQSEFSLFRVSATGGASGGNPDKPNDPTSASAPLQTNADVDGSIIRSPISKDGSGMPGDWIEVATSQAAQPALKPPCTGADIASPKNSFPRGGHNYYSGRDLEAFRRMTDRLHAANFPEANWEARFREGKKRASGVNK</sequence>
<name>A0A9W8JM74_9AGAR</name>
<evidence type="ECO:0000259" key="6">
    <source>
        <dbReference type="Pfam" id="PF01764"/>
    </source>
</evidence>
<keyword evidence="8" id="KW-1185">Reference proteome</keyword>
<feature type="region of interest" description="Disordered" evidence="5">
    <location>
        <begin position="431"/>
        <end position="458"/>
    </location>
</feature>
<evidence type="ECO:0000256" key="4">
    <source>
        <dbReference type="ARBA" id="ARBA00048461"/>
    </source>
</evidence>
<dbReference type="AlphaFoldDB" id="A0A9W8JM74"/>
<feature type="non-terminal residue" evidence="7">
    <location>
        <position position="554"/>
    </location>
</feature>